<dbReference type="InterPro" id="IPR003959">
    <property type="entry name" value="ATPase_AAA_core"/>
</dbReference>
<dbReference type="InterPro" id="IPR027417">
    <property type="entry name" value="P-loop_NTPase"/>
</dbReference>
<feature type="domain" description="ATPase AAA-type core" evidence="2">
    <location>
        <begin position="145"/>
        <end position="251"/>
    </location>
</feature>
<evidence type="ECO:0000313" key="4">
    <source>
        <dbReference type="Proteomes" id="UP000093898"/>
    </source>
</evidence>
<dbReference type="CDD" id="cd00267">
    <property type="entry name" value="ABC_ATPase"/>
    <property type="match status" value="1"/>
</dbReference>
<accession>A0A1A3H0W0</accession>
<dbReference type="Pfam" id="PF13304">
    <property type="entry name" value="AAA_21"/>
    <property type="match status" value="1"/>
</dbReference>
<dbReference type="PANTHER" id="PTHR43581">
    <property type="entry name" value="ATP/GTP PHOSPHATASE"/>
    <property type="match status" value="1"/>
</dbReference>
<feature type="coiled-coil region" evidence="1">
    <location>
        <begin position="551"/>
        <end position="585"/>
    </location>
</feature>
<dbReference type="PANTHER" id="PTHR43581:SF2">
    <property type="entry name" value="EXCINUCLEASE ATPASE SUBUNIT"/>
    <property type="match status" value="1"/>
</dbReference>
<dbReference type="SUPFAM" id="SSF52540">
    <property type="entry name" value="P-loop containing nucleoside triphosphate hydrolases"/>
    <property type="match status" value="1"/>
</dbReference>
<dbReference type="Proteomes" id="UP000093898">
    <property type="component" value="Unassembled WGS sequence"/>
</dbReference>
<sequence>MDLPTFFTIESKTPLPDNVPLAYLTASETEKELHVIPRAKSFSWMKNLLDRQSAFASEAEIDQVKPQLVQEHQSLSAIEDSERLLLLKRLGLAEKLLTKVAAIGKDSFNQLSAAVRNHDGYANAIVAKMNADLATSLNFRKWWSQDSEFSISLTLRDFHLIFTVRDRTGAEYTFSERSGGLSYFLSYFVQYLSHAPTGGQEILLMDEPDAYLSMQGQQDLLRIFEAFSNPEDPDVRPIQVIYVTHSPFLIDKNHSERIRVLEKGDGDEGTRLVANAGRNHYEPLRSALGDFVAETAFISNCNLMVEGQADQVLLAGLSSFSRRHRSTGETLDLNNLSLVPSGSAEHVPYMVYLARGRDVDKPAVLVLLDGDGEADNIAKELKKGYRNKKYIDDDLVLKTNDIAVTKVAVDTDVVREIEDLIPKRLAILGLHRFADEVLSADHAAFVRRSITDLDVPAGKKLFKTLEKTAVELARPLRLTKVGFARGVLEAIEHDADDALVQQTVDNFEVLFSRIRAAQREAVRRNSRERVRTTVRRYLDAFKRDHPKAVRRQDVTALMEDITAQLTDLSEENEKLRSNIRKIKADFYLLDEPTAFVEDFAGLIARLDSLPYEGLRAVQDEAPSLTA</sequence>
<dbReference type="GO" id="GO:0005524">
    <property type="term" value="F:ATP binding"/>
    <property type="evidence" value="ECO:0007669"/>
    <property type="project" value="InterPro"/>
</dbReference>
<dbReference type="InterPro" id="IPR051396">
    <property type="entry name" value="Bact_Antivir_Def_Nuclease"/>
</dbReference>
<evidence type="ECO:0000259" key="2">
    <source>
        <dbReference type="Pfam" id="PF13304"/>
    </source>
</evidence>
<dbReference type="EMBL" id="LZLC01000116">
    <property type="protein sequence ID" value="OBJ41922.1"/>
    <property type="molecule type" value="Genomic_DNA"/>
</dbReference>
<evidence type="ECO:0000256" key="1">
    <source>
        <dbReference type="SAM" id="Coils"/>
    </source>
</evidence>
<dbReference type="AlphaFoldDB" id="A0A1A3H0W0"/>
<protein>
    <recommendedName>
        <fullName evidence="2">ATPase AAA-type core domain-containing protein</fullName>
    </recommendedName>
</protein>
<gene>
    <name evidence="3" type="ORF">A5630_21895</name>
</gene>
<comment type="caution">
    <text evidence="3">The sequence shown here is derived from an EMBL/GenBank/DDBJ whole genome shotgun (WGS) entry which is preliminary data.</text>
</comment>
<name>A0A1A3H0W0_MYCMU</name>
<proteinExistence type="predicted"/>
<dbReference type="Gene3D" id="3.40.50.300">
    <property type="entry name" value="P-loop containing nucleotide triphosphate hydrolases"/>
    <property type="match status" value="1"/>
</dbReference>
<dbReference type="GO" id="GO:0016887">
    <property type="term" value="F:ATP hydrolysis activity"/>
    <property type="evidence" value="ECO:0007669"/>
    <property type="project" value="InterPro"/>
</dbReference>
<keyword evidence="1" id="KW-0175">Coiled coil</keyword>
<reference evidence="3 4" key="1">
    <citation type="submission" date="2016-06" db="EMBL/GenBank/DDBJ databases">
        <authorList>
            <person name="Kjaerup R.B."/>
            <person name="Dalgaard T.S."/>
            <person name="Juul-Madsen H.R."/>
        </authorList>
    </citation>
    <scope>NUCLEOTIDE SEQUENCE [LARGE SCALE GENOMIC DNA]</scope>
    <source>
        <strain evidence="3 4">1127319.6</strain>
    </source>
</reference>
<evidence type="ECO:0000313" key="3">
    <source>
        <dbReference type="EMBL" id="OBJ41922.1"/>
    </source>
</evidence>
<organism evidence="3 4">
    <name type="scientific">Mycolicibacterium mucogenicum</name>
    <name type="common">Mycobacterium mucogenicum</name>
    <dbReference type="NCBI Taxonomy" id="56689"/>
    <lineage>
        <taxon>Bacteria</taxon>
        <taxon>Bacillati</taxon>
        <taxon>Actinomycetota</taxon>
        <taxon>Actinomycetes</taxon>
        <taxon>Mycobacteriales</taxon>
        <taxon>Mycobacteriaceae</taxon>
        <taxon>Mycolicibacterium</taxon>
    </lineage>
</organism>